<organism evidence="19 20">
    <name type="scientific">Rubinisphaera brasiliensis (strain ATCC 49424 / DSM 5305 / JCM 21570 / IAM 15109 / NBRC 103401 / IFAM 1448)</name>
    <name type="common">Planctomyces brasiliensis</name>
    <dbReference type="NCBI Taxonomy" id="756272"/>
    <lineage>
        <taxon>Bacteria</taxon>
        <taxon>Pseudomonadati</taxon>
        <taxon>Planctomycetota</taxon>
        <taxon>Planctomycetia</taxon>
        <taxon>Planctomycetales</taxon>
        <taxon>Planctomycetaceae</taxon>
        <taxon>Rubinisphaera</taxon>
    </lineage>
</organism>
<feature type="domain" description="Sigma-54 factor interaction" evidence="17">
    <location>
        <begin position="142"/>
        <end position="372"/>
    </location>
</feature>
<keyword evidence="11" id="KW-0010">Activator</keyword>
<dbReference type="HOGENOM" id="CLU_000445_0_6_0"/>
<keyword evidence="9" id="KW-0805">Transcription regulation</keyword>
<dbReference type="Gene3D" id="3.40.50.300">
    <property type="entry name" value="P-loop containing nucleotide triphosphate hydrolases"/>
    <property type="match status" value="1"/>
</dbReference>
<accession>F0SK36</accession>
<evidence type="ECO:0000256" key="8">
    <source>
        <dbReference type="ARBA" id="ARBA00023012"/>
    </source>
</evidence>
<dbReference type="InterPro" id="IPR002078">
    <property type="entry name" value="Sigma_54_int"/>
</dbReference>
<dbReference type="SUPFAM" id="SSF52172">
    <property type="entry name" value="CheY-like"/>
    <property type="match status" value="1"/>
</dbReference>
<evidence type="ECO:0000256" key="14">
    <source>
        <dbReference type="ARBA" id="ARBA00029881"/>
    </source>
</evidence>
<dbReference type="SUPFAM" id="SSF52540">
    <property type="entry name" value="P-loop containing nucleoside triphosphate hydrolases"/>
    <property type="match status" value="1"/>
</dbReference>
<dbReference type="FunFam" id="3.40.50.300:FF:000006">
    <property type="entry name" value="DNA-binding transcriptional regulator NtrC"/>
    <property type="match status" value="1"/>
</dbReference>
<dbReference type="GO" id="GO:0005737">
    <property type="term" value="C:cytoplasm"/>
    <property type="evidence" value="ECO:0007669"/>
    <property type="project" value="UniProtKB-SubCell"/>
</dbReference>
<reference evidence="20" key="1">
    <citation type="submission" date="2011-02" db="EMBL/GenBank/DDBJ databases">
        <title>The complete genome of Planctomyces brasiliensis DSM 5305.</title>
        <authorList>
            <person name="Lucas S."/>
            <person name="Copeland A."/>
            <person name="Lapidus A."/>
            <person name="Bruce D."/>
            <person name="Goodwin L."/>
            <person name="Pitluck S."/>
            <person name="Kyrpides N."/>
            <person name="Mavromatis K."/>
            <person name="Pagani I."/>
            <person name="Ivanova N."/>
            <person name="Ovchinnikova G."/>
            <person name="Lu M."/>
            <person name="Detter J.C."/>
            <person name="Han C."/>
            <person name="Land M."/>
            <person name="Hauser L."/>
            <person name="Markowitz V."/>
            <person name="Cheng J.-F."/>
            <person name="Hugenholtz P."/>
            <person name="Woyke T."/>
            <person name="Wu D."/>
            <person name="Tindall B."/>
            <person name="Pomrenke H.G."/>
            <person name="Brambilla E."/>
            <person name="Klenk H.-P."/>
            <person name="Eisen J.A."/>
        </authorList>
    </citation>
    <scope>NUCLEOTIDE SEQUENCE [LARGE SCALE GENOMIC DNA]</scope>
    <source>
        <strain evidence="20">ATCC 49424 / DSM 5305 / JCM 21570 / NBRC 103401 / IFAM 1448</strain>
    </source>
</reference>
<sequence>MAKLVLIDDDRSVQILVERGLADQNHDIVTASNGVDGLKAIQDTQPDVVLLDIFLPNTNGLDLFQEIQEIDRKLPVIFITAEADSETAIQAIQMGAYDYIAKPLNVKQLAALVERAVRTREFMNVPVALGTDTLGDQTRDVFIGRSPQMLEVFKAIGRVAKQNVTVLIRGESGTGKELVARAIYQHSNRYDKPFLEVNCAALPDSLLESELFGHEKGSFTGADRRRIGKFEQCDGGTIFLDEVGDMSPSIQAKVLRLLQEQRFERVGGSETISTDVRVITATNRPLEEMVEEGDFRNDLLYRLNGVTIHLPPLRERGDDIKELLKHFLSVSMHDLGKPDLEGLSPETLDMLVAYPWPGNVRELYSIIRQAILNTRGTVIVPEFLPPEIWGKNRVPIAGESTAQNDEALGLPSSDLAGYINQRLKRGTDDLYAETLEMMERYLITRVLQETAGNQSKAAEVLGITRGKIRDRIATFGINLDKNVSVE</sequence>
<dbReference type="Pfam" id="PF25601">
    <property type="entry name" value="AAA_lid_14"/>
    <property type="match status" value="1"/>
</dbReference>
<evidence type="ECO:0000256" key="10">
    <source>
        <dbReference type="ARBA" id="ARBA00023125"/>
    </source>
</evidence>
<dbReference type="InterPro" id="IPR003593">
    <property type="entry name" value="AAA+_ATPase"/>
</dbReference>
<comment type="subcellular location">
    <subcellularLocation>
        <location evidence="1">Cytoplasm</location>
    </subcellularLocation>
</comment>
<keyword evidence="6" id="KW-0547">Nucleotide-binding</keyword>
<dbReference type="InterPro" id="IPR001789">
    <property type="entry name" value="Sig_transdc_resp-reg_receiver"/>
</dbReference>
<evidence type="ECO:0000313" key="19">
    <source>
        <dbReference type="EMBL" id="ADY59763.1"/>
    </source>
</evidence>
<dbReference type="Pfam" id="PF00072">
    <property type="entry name" value="Response_reg"/>
    <property type="match status" value="1"/>
</dbReference>
<evidence type="ECO:0000256" key="16">
    <source>
        <dbReference type="PROSITE-ProRule" id="PRU00169"/>
    </source>
</evidence>
<evidence type="ECO:0000256" key="5">
    <source>
        <dbReference type="ARBA" id="ARBA00022553"/>
    </source>
</evidence>
<dbReference type="KEGG" id="pbs:Plabr_2160"/>
<dbReference type="PROSITE" id="PS50045">
    <property type="entry name" value="SIGMA54_INTERACT_4"/>
    <property type="match status" value="1"/>
</dbReference>
<evidence type="ECO:0000256" key="3">
    <source>
        <dbReference type="ARBA" id="ARBA00022490"/>
    </source>
</evidence>
<dbReference type="SUPFAM" id="SSF46689">
    <property type="entry name" value="Homeodomain-like"/>
    <property type="match status" value="1"/>
</dbReference>
<keyword evidence="10" id="KW-0238">DNA-binding</keyword>
<gene>
    <name evidence="19" type="ordered locus">Plabr_2160</name>
</gene>
<evidence type="ECO:0000256" key="15">
    <source>
        <dbReference type="ARBA" id="ARBA00031910"/>
    </source>
</evidence>
<dbReference type="Gene3D" id="3.40.50.2300">
    <property type="match status" value="1"/>
</dbReference>
<dbReference type="Proteomes" id="UP000006860">
    <property type="component" value="Chromosome"/>
</dbReference>
<name>F0SK36_RUBBR</name>
<dbReference type="InterPro" id="IPR027417">
    <property type="entry name" value="P-loop_NTPase"/>
</dbReference>
<keyword evidence="4" id="KW-0678">Repressor</keyword>
<feature type="modified residue" description="4-aspartylphosphate" evidence="16">
    <location>
        <position position="52"/>
    </location>
</feature>
<dbReference type="InterPro" id="IPR009057">
    <property type="entry name" value="Homeodomain-like_sf"/>
</dbReference>
<dbReference type="RefSeq" id="WP_013628487.1">
    <property type="nucleotide sequence ID" value="NC_015174.1"/>
</dbReference>
<evidence type="ECO:0000259" key="17">
    <source>
        <dbReference type="PROSITE" id="PS50045"/>
    </source>
</evidence>
<dbReference type="PANTHER" id="PTHR32071">
    <property type="entry name" value="TRANSCRIPTIONAL REGULATORY PROTEIN"/>
    <property type="match status" value="1"/>
</dbReference>
<evidence type="ECO:0000256" key="6">
    <source>
        <dbReference type="ARBA" id="ARBA00022741"/>
    </source>
</evidence>
<dbReference type="InterPro" id="IPR025662">
    <property type="entry name" value="Sigma_54_int_dom_ATP-bd_1"/>
</dbReference>
<dbReference type="InterPro" id="IPR002197">
    <property type="entry name" value="HTH_Fis"/>
</dbReference>
<evidence type="ECO:0000313" key="20">
    <source>
        <dbReference type="Proteomes" id="UP000006860"/>
    </source>
</evidence>
<dbReference type="CDD" id="cd00009">
    <property type="entry name" value="AAA"/>
    <property type="match status" value="1"/>
</dbReference>
<dbReference type="GO" id="GO:0006355">
    <property type="term" value="P:regulation of DNA-templated transcription"/>
    <property type="evidence" value="ECO:0007669"/>
    <property type="project" value="InterPro"/>
</dbReference>
<dbReference type="Pfam" id="PF00158">
    <property type="entry name" value="Sigma54_activat"/>
    <property type="match status" value="1"/>
</dbReference>
<evidence type="ECO:0000256" key="1">
    <source>
        <dbReference type="ARBA" id="ARBA00004496"/>
    </source>
</evidence>
<feature type="domain" description="Response regulatory" evidence="18">
    <location>
        <begin position="3"/>
        <end position="117"/>
    </location>
</feature>
<dbReference type="SMART" id="SM00382">
    <property type="entry name" value="AAA"/>
    <property type="match status" value="1"/>
</dbReference>
<evidence type="ECO:0000256" key="2">
    <source>
        <dbReference type="ARBA" id="ARBA00019059"/>
    </source>
</evidence>
<keyword evidence="8" id="KW-0902">Two-component regulatory system</keyword>
<dbReference type="AlphaFoldDB" id="F0SK36"/>
<dbReference type="CDD" id="cd00156">
    <property type="entry name" value="REC"/>
    <property type="match status" value="1"/>
</dbReference>
<dbReference type="Gene3D" id="1.10.10.60">
    <property type="entry name" value="Homeodomain-like"/>
    <property type="match status" value="1"/>
</dbReference>
<dbReference type="PROSITE" id="PS00675">
    <property type="entry name" value="SIGMA54_INTERACT_1"/>
    <property type="match status" value="1"/>
</dbReference>
<keyword evidence="3" id="KW-0963">Cytoplasm</keyword>
<keyword evidence="7" id="KW-0067">ATP-binding</keyword>
<dbReference type="OrthoDB" id="9803970at2"/>
<evidence type="ECO:0000256" key="7">
    <source>
        <dbReference type="ARBA" id="ARBA00022840"/>
    </source>
</evidence>
<dbReference type="EMBL" id="CP002546">
    <property type="protein sequence ID" value="ADY59763.1"/>
    <property type="molecule type" value="Genomic_DNA"/>
</dbReference>
<dbReference type="PROSITE" id="PS50110">
    <property type="entry name" value="RESPONSE_REGULATORY"/>
    <property type="match status" value="1"/>
</dbReference>
<evidence type="ECO:0000256" key="9">
    <source>
        <dbReference type="ARBA" id="ARBA00023015"/>
    </source>
</evidence>
<dbReference type="InterPro" id="IPR011006">
    <property type="entry name" value="CheY-like_superfamily"/>
</dbReference>
<dbReference type="GO" id="GO:0000160">
    <property type="term" value="P:phosphorelay signal transduction system"/>
    <property type="evidence" value="ECO:0007669"/>
    <property type="project" value="UniProtKB-KW"/>
</dbReference>
<protein>
    <recommendedName>
        <fullName evidence="2">DNA-binding transcriptional regulator NtrC</fullName>
    </recommendedName>
    <alternativeName>
        <fullName evidence="14">Nitrogen regulation protein NR(I)</fullName>
    </alternativeName>
    <alternativeName>
        <fullName evidence="15">Nitrogen regulator I</fullName>
    </alternativeName>
</protein>
<dbReference type="GO" id="GO:0005524">
    <property type="term" value="F:ATP binding"/>
    <property type="evidence" value="ECO:0007669"/>
    <property type="project" value="UniProtKB-KW"/>
</dbReference>
<evidence type="ECO:0000256" key="11">
    <source>
        <dbReference type="ARBA" id="ARBA00023159"/>
    </source>
</evidence>
<dbReference type="SMART" id="SM00448">
    <property type="entry name" value="REC"/>
    <property type="match status" value="1"/>
</dbReference>
<keyword evidence="20" id="KW-1185">Reference proteome</keyword>
<dbReference type="PRINTS" id="PR01590">
    <property type="entry name" value="HTHFIS"/>
</dbReference>
<keyword evidence="12" id="KW-0804">Transcription</keyword>
<dbReference type="eggNOG" id="COG2204">
    <property type="taxonomic scope" value="Bacteria"/>
</dbReference>
<proteinExistence type="predicted"/>
<evidence type="ECO:0000259" key="18">
    <source>
        <dbReference type="PROSITE" id="PS50110"/>
    </source>
</evidence>
<dbReference type="Pfam" id="PF02954">
    <property type="entry name" value="HTH_8"/>
    <property type="match status" value="1"/>
</dbReference>
<dbReference type="Gene3D" id="1.10.8.60">
    <property type="match status" value="1"/>
</dbReference>
<dbReference type="STRING" id="756272.Plabr_2160"/>
<dbReference type="PANTHER" id="PTHR32071:SF95">
    <property type="entry name" value="DNA-BINDING TRANSCRIPTIONAL REGULATOR NTRC"/>
    <property type="match status" value="1"/>
</dbReference>
<evidence type="ECO:0000256" key="12">
    <source>
        <dbReference type="ARBA" id="ARBA00023163"/>
    </source>
</evidence>
<keyword evidence="5 16" id="KW-0597">Phosphoprotein</keyword>
<dbReference type="GO" id="GO:0043565">
    <property type="term" value="F:sequence-specific DNA binding"/>
    <property type="evidence" value="ECO:0007669"/>
    <property type="project" value="InterPro"/>
</dbReference>
<evidence type="ECO:0000256" key="13">
    <source>
        <dbReference type="ARBA" id="ARBA00023231"/>
    </source>
</evidence>
<keyword evidence="13" id="KW-0535">Nitrogen fixation</keyword>
<dbReference type="InterPro" id="IPR058031">
    <property type="entry name" value="AAA_lid_NorR"/>
</dbReference>
<evidence type="ECO:0000256" key="4">
    <source>
        <dbReference type="ARBA" id="ARBA00022491"/>
    </source>
</evidence>